<gene>
    <name evidence="2" type="primary">msrP</name>
    <name evidence="2" type="ORF">H6F44_19360</name>
</gene>
<dbReference type="Proteomes" id="UP000631421">
    <property type="component" value="Unassembled WGS sequence"/>
</dbReference>
<dbReference type="InterPro" id="IPR000572">
    <property type="entry name" value="OxRdtase_Mopterin-bd_dom"/>
</dbReference>
<reference evidence="2" key="1">
    <citation type="journal article" date="2015" name="ISME J.">
        <title>Draft Genome Sequence of Streptomyces incarnatus NRRL8089, which Produces the Nucleoside Antibiotic Sinefungin.</title>
        <authorList>
            <person name="Oshima K."/>
            <person name="Hattori M."/>
            <person name="Shimizu H."/>
            <person name="Fukuda K."/>
            <person name="Nemoto M."/>
            <person name="Inagaki K."/>
            <person name="Tamura T."/>
        </authorList>
    </citation>
    <scope>NUCLEOTIDE SEQUENCE</scope>
    <source>
        <strain evidence="2">FACHB-1277</strain>
    </source>
</reference>
<organism evidence="2 3">
    <name type="scientific">Pseudanabaena cinerea FACHB-1277</name>
    <dbReference type="NCBI Taxonomy" id="2949581"/>
    <lineage>
        <taxon>Bacteria</taxon>
        <taxon>Bacillati</taxon>
        <taxon>Cyanobacteriota</taxon>
        <taxon>Cyanophyceae</taxon>
        <taxon>Pseudanabaenales</taxon>
        <taxon>Pseudanabaenaceae</taxon>
        <taxon>Pseudanabaena</taxon>
        <taxon>Pseudanabaena cinerea</taxon>
    </lineage>
</organism>
<dbReference type="PANTHER" id="PTHR43032">
    <property type="entry name" value="PROTEIN-METHIONINE-SULFOXIDE REDUCTASE"/>
    <property type="match status" value="1"/>
</dbReference>
<evidence type="ECO:0000259" key="1">
    <source>
        <dbReference type="Pfam" id="PF00174"/>
    </source>
</evidence>
<dbReference type="SUPFAM" id="SSF56524">
    <property type="entry name" value="Oxidoreductase molybdopterin-binding domain"/>
    <property type="match status" value="1"/>
</dbReference>
<keyword evidence="2" id="KW-0560">Oxidoreductase</keyword>
<name>A0A926Z802_9CYAN</name>
<evidence type="ECO:0000313" key="3">
    <source>
        <dbReference type="Proteomes" id="UP000631421"/>
    </source>
</evidence>
<sequence>MTLIKILPDWHISESQATSESVYLNRRRFLKKAGLGSLSIMGLLVGCQSIEEKKTLVKQQLQDSNLRAIAASQNLAFTLDRPLTDELSAAVYTNFYEFSSSKDVWEKVGKFKPHPWTLEISGLVAKPQKLAIEDLIAKMPIEERLYRHRCVEAWAMAVPWLGFPLKQLINLVEPKANATHLKFTTFFRPDQARRQILQSEPWPYTEGLTIKEAMNELTFMAVGIYGHELPKQHGAPIRLVLPWKYGYKSIKSIVQIEFTDRQPATFWNTRIPEEYDFLANVNPNIPHPRWSQASERMLGTGDRFATQIYNGYSSYVANLYGA</sequence>
<dbReference type="Pfam" id="PF00174">
    <property type="entry name" value="Oxidored_molyb"/>
    <property type="match status" value="1"/>
</dbReference>
<feature type="domain" description="Oxidoreductase molybdopterin-binding" evidence="1">
    <location>
        <begin position="110"/>
        <end position="267"/>
    </location>
</feature>
<dbReference type="RefSeq" id="WP_190352665.1">
    <property type="nucleotide sequence ID" value="NZ_JACJPY010000092.1"/>
</dbReference>
<accession>A0A926Z802</accession>
<evidence type="ECO:0000313" key="2">
    <source>
        <dbReference type="EMBL" id="MBD2152257.1"/>
    </source>
</evidence>
<proteinExistence type="predicted"/>
<protein>
    <submittedName>
        <fullName evidence="2">Protein-methionine-sulfoxide reductase catalytic subunit MsrP</fullName>
        <ecNumber evidence="2">1.8.5.-</ecNumber>
    </submittedName>
</protein>
<dbReference type="NCBIfam" id="NF003767">
    <property type="entry name" value="PRK05363.1"/>
    <property type="match status" value="1"/>
</dbReference>
<dbReference type="InterPro" id="IPR036374">
    <property type="entry name" value="OxRdtase_Mopterin-bd_sf"/>
</dbReference>
<dbReference type="AlphaFoldDB" id="A0A926Z802"/>
<dbReference type="EMBL" id="JACJPY010000092">
    <property type="protein sequence ID" value="MBD2152257.1"/>
    <property type="molecule type" value="Genomic_DNA"/>
</dbReference>
<dbReference type="GO" id="GO:0016491">
    <property type="term" value="F:oxidoreductase activity"/>
    <property type="evidence" value="ECO:0007669"/>
    <property type="project" value="UniProtKB-KW"/>
</dbReference>
<comment type="caution">
    <text evidence="2">The sequence shown here is derived from an EMBL/GenBank/DDBJ whole genome shotgun (WGS) entry which is preliminary data.</text>
</comment>
<dbReference type="Gene3D" id="3.90.420.10">
    <property type="entry name" value="Oxidoreductase, molybdopterin-binding domain"/>
    <property type="match status" value="1"/>
</dbReference>
<keyword evidence="3" id="KW-1185">Reference proteome</keyword>
<dbReference type="PANTHER" id="PTHR43032:SF3">
    <property type="entry name" value="PROTEIN-METHIONINE-SULFOXIDE REDUCTASE CATALYTIC SUBUNIT MSRP"/>
    <property type="match status" value="1"/>
</dbReference>
<dbReference type="EC" id="1.8.5.-" evidence="2"/>
<reference evidence="2" key="2">
    <citation type="submission" date="2020-08" db="EMBL/GenBank/DDBJ databases">
        <authorList>
            <person name="Chen M."/>
            <person name="Teng W."/>
            <person name="Zhao L."/>
            <person name="Hu C."/>
            <person name="Zhou Y."/>
            <person name="Han B."/>
            <person name="Song L."/>
            <person name="Shu W."/>
        </authorList>
    </citation>
    <scope>NUCLEOTIDE SEQUENCE</scope>
    <source>
        <strain evidence="2">FACHB-1277</strain>
    </source>
</reference>